<keyword evidence="7" id="KW-1185">Reference proteome</keyword>
<accession>A0A1E7LPA6</accession>
<dbReference type="FunFam" id="1.10.10.10:FF:000001">
    <property type="entry name" value="LysR family transcriptional regulator"/>
    <property type="match status" value="1"/>
</dbReference>
<dbReference type="InterPro" id="IPR005119">
    <property type="entry name" value="LysR_subst-bd"/>
</dbReference>
<comment type="caution">
    <text evidence="6">The sequence shown here is derived from an EMBL/GenBank/DDBJ whole genome shotgun (WGS) entry which is preliminary data.</text>
</comment>
<name>A0A1E7LPA6_9ACTN</name>
<gene>
    <name evidence="6" type="ORF">AN221_23000</name>
</gene>
<dbReference type="PROSITE" id="PS50931">
    <property type="entry name" value="HTH_LYSR"/>
    <property type="match status" value="1"/>
</dbReference>
<keyword evidence="3" id="KW-0238">DNA-binding</keyword>
<proteinExistence type="inferred from homology"/>
<protein>
    <submittedName>
        <fullName evidence="6">LysR family transcriptional regulator</fullName>
    </submittedName>
</protein>
<dbReference type="Pfam" id="PF00126">
    <property type="entry name" value="HTH_1"/>
    <property type="match status" value="1"/>
</dbReference>
<dbReference type="Pfam" id="PF03466">
    <property type="entry name" value="LysR_substrate"/>
    <property type="match status" value="1"/>
</dbReference>
<dbReference type="InterPro" id="IPR036390">
    <property type="entry name" value="WH_DNA-bd_sf"/>
</dbReference>
<dbReference type="PATRIC" id="fig|518642.7.peg.4879"/>
<evidence type="ECO:0000256" key="3">
    <source>
        <dbReference type="ARBA" id="ARBA00023125"/>
    </source>
</evidence>
<dbReference type="CDD" id="cd08414">
    <property type="entry name" value="PBP2_LTTR_aromatics_like"/>
    <property type="match status" value="1"/>
</dbReference>
<dbReference type="Gene3D" id="1.10.10.10">
    <property type="entry name" value="Winged helix-like DNA-binding domain superfamily/Winged helix DNA-binding domain"/>
    <property type="match status" value="1"/>
</dbReference>
<dbReference type="GO" id="GO:0032993">
    <property type="term" value="C:protein-DNA complex"/>
    <property type="evidence" value="ECO:0007669"/>
    <property type="project" value="TreeGrafter"/>
</dbReference>
<evidence type="ECO:0000313" key="6">
    <source>
        <dbReference type="EMBL" id="OEV18039.1"/>
    </source>
</evidence>
<dbReference type="InterPro" id="IPR000847">
    <property type="entry name" value="LysR_HTH_N"/>
</dbReference>
<dbReference type="Gene3D" id="3.40.190.10">
    <property type="entry name" value="Periplasmic binding protein-like II"/>
    <property type="match status" value="2"/>
</dbReference>
<evidence type="ECO:0000259" key="5">
    <source>
        <dbReference type="PROSITE" id="PS50931"/>
    </source>
</evidence>
<dbReference type="EMBL" id="LJGZ01000094">
    <property type="protein sequence ID" value="OEV18039.1"/>
    <property type="molecule type" value="Genomic_DNA"/>
</dbReference>
<dbReference type="SUPFAM" id="SSF46785">
    <property type="entry name" value="Winged helix' DNA-binding domain"/>
    <property type="match status" value="1"/>
</dbReference>
<dbReference type="GO" id="GO:0003700">
    <property type="term" value="F:DNA-binding transcription factor activity"/>
    <property type="evidence" value="ECO:0007669"/>
    <property type="project" value="InterPro"/>
</dbReference>
<organism evidence="6 7">
    <name type="scientific">Streptomyces nanshensis</name>
    <dbReference type="NCBI Taxonomy" id="518642"/>
    <lineage>
        <taxon>Bacteria</taxon>
        <taxon>Bacillati</taxon>
        <taxon>Actinomycetota</taxon>
        <taxon>Actinomycetes</taxon>
        <taxon>Kitasatosporales</taxon>
        <taxon>Streptomycetaceae</taxon>
        <taxon>Streptomyces</taxon>
    </lineage>
</organism>
<feature type="domain" description="HTH lysR-type" evidence="5">
    <location>
        <begin position="3"/>
        <end position="60"/>
    </location>
</feature>
<dbReference type="PANTHER" id="PTHR30346">
    <property type="entry name" value="TRANSCRIPTIONAL DUAL REGULATOR HCAR-RELATED"/>
    <property type="match status" value="1"/>
</dbReference>
<dbReference type="Proteomes" id="UP000175971">
    <property type="component" value="Unassembled WGS sequence"/>
</dbReference>
<dbReference type="OrthoDB" id="3171102at2"/>
<keyword evidence="4" id="KW-0804">Transcription</keyword>
<evidence type="ECO:0000256" key="2">
    <source>
        <dbReference type="ARBA" id="ARBA00023015"/>
    </source>
</evidence>
<comment type="similarity">
    <text evidence="1">Belongs to the LysR transcriptional regulatory family.</text>
</comment>
<evidence type="ECO:0000256" key="1">
    <source>
        <dbReference type="ARBA" id="ARBA00009437"/>
    </source>
</evidence>
<dbReference type="PRINTS" id="PR00039">
    <property type="entry name" value="HTHLYSR"/>
</dbReference>
<evidence type="ECO:0000256" key="4">
    <source>
        <dbReference type="ARBA" id="ARBA00023163"/>
    </source>
</evidence>
<dbReference type="GO" id="GO:0003677">
    <property type="term" value="F:DNA binding"/>
    <property type="evidence" value="ECO:0007669"/>
    <property type="project" value="UniProtKB-KW"/>
</dbReference>
<sequence length="303" mass="31876">MDLELRHLRILLAIAEAGSLTRAAAALMLSQPAMTTQLRRIEASFGQPLFERSARGVVPTRAGELVISHARDAVVSADRIRSYRLRPAPGPEPVTVGGSSGPMLSHLTLHLPAVLSNPVTFVQFPATGDAMSRLGDRSIDAACLVDLEGFGTTPADGVVVDVIGLEPVVVILPAGHALAGETRIDLAGLADETWLLPPHDPGCDDYGALVHACAAAGFVPRFSPHRIGDLSILCDLVAQGVGLTLAQGSARAREGVVMRRLAGDPLLGRHLLALHRESPLITSRPLLLGLVRDAFSARCVKPG</sequence>
<evidence type="ECO:0000313" key="7">
    <source>
        <dbReference type="Proteomes" id="UP000175971"/>
    </source>
</evidence>
<dbReference type="PANTHER" id="PTHR30346:SF30">
    <property type="entry name" value="SMALL NEUTRAL PROTEASE REGULATORY PROTEIN"/>
    <property type="match status" value="1"/>
</dbReference>
<keyword evidence="2" id="KW-0805">Transcription regulation</keyword>
<reference evidence="6 7" key="1">
    <citation type="journal article" date="2016" name="Front. Microbiol.">
        <title>Comparative Genomics Analysis of Streptomyces Species Reveals Their Adaptation to the Marine Environment and Their Diversity at the Genomic Level.</title>
        <authorList>
            <person name="Tian X."/>
            <person name="Zhang Z."/>
            <person name="Yang T."/>
            <person name="Chen M."/>
            <person name="Li J."/>
            <person name="Chen F."/>
            <person name="Yang J."/>
            <person name="Li W."/>
            <person name="Zhang B."/>
            <person name="Zhang Z."/>
            <person name="Wu J."/>
            <person name="Zhang C."/>
            <person name="Long L."/>
            <person name="Xiao J."/>
        </authorList>
    </citation>
    <scope>NUCLEOTIDE SEQUENCE [LARGE SCALE GENOMIC DNA]</scope>
    <source>
        <strain evidence="6 7">SCSIO M10372</strain>
    </source>
</reference>
<dbReference type="SUPFAM" id="SSF53850">
    <property type="entry name" value="Periplasmic binding protein-like II"/>
    <property type="match status" value="1"/>
</dbReference>
<dbReference type="InterPro" id="IPR036388">
    <property type="entry name" value="WH-like_DNA-bd_sf"/>
</dbReference>
<dbReference type="RefSeq" id="WP_070202498.1">
    <property type="nucleotide sequence ID" value="NZ_LJGZ01000094.1"/>
</dbReference>
<dbReference type="AlphaFoldDB" id="A0A1E7LPA6"/>